<dbReference type="Gene3D" id="3.40.462.10">
    <property type="entry name" value="FAD-linked oxidases, C-terminal domain"/>
    <property type="match status" value="1"/>
</dbReference>
<dbReference type="SUPFAM" id="SSF55103">
    <property type="entry name" value="FAD-linked oxidases, C-terminal domain"/>
    <property type="match status" value="1"/>
</dbReference>
<keyword evidence="8" id="KW-1185">Reference proteome</keyword>
<dbReference type="InterPro" id="IPR015345">
    <property type="entry name" value="Cytokinin_DH_FAD/cytokin-bd"/>
</dbReference>
<reference evidence="7 8" key="1">
    <citation type="journal article" date="2011" name="BMC Genomics">
        <title>Insight into cross-talk between intra-amoebal pathogens.</title>
        <authorList>
            <person name="Gimenez G."/>
            <person name="Bertelli C."/>
            <person name="Moliner C."/>
            <person name="Robert C."/>
            <person name="Raoult D."/>
            <person name="Fournier P.E."/>
            <person name="Greub G."/>
        </authorList>
    </citation>
    <scope>NUCLEOTIDE SEQUENCE [LARGE SCALE GENOMIC DNA]</scope>
    <source>
        <strain evidence="7 8">LLAP12</strain>
    </source>
</reference>
<dbReference type="PANTHER" id="PTHR13878">
    <property type="entry name" value="GULONOLACTONE OXIDASE"/>
    <property type="match status" value="1"/>
</dbReference>
<evidence type="ECO:0000256" key="1">
    <source>
        <dbReference type="ARBA" id="ARBA00001974"/>
    </source>
</evidence>
<dbReference type="GO" id="GO:0071949">
    <property type="term" value="F:FAD binding"/>
    <property type="evidence" value="ECO:0007669"/>
    <property type="project" value="InterPro"/>
</dbReference>
<comment type="cofactor">
    <cofactor evidence="1">
        <name>FAD</name>
        <dbReference type="ChEBI" id="CHEBI:57692"/>
    </cofactor>
</comment>
<dbReference type="InParanoid" id="G9ERZ7"/>
<dbReference type="Proteomes" id="UP000002770">
    <property type="component" value="Unassembled WGS sequence"/>
</dbReference>
<keyword evidence="3" id="KW-0285">Flavoprotein</keyword>
<evidence type="ECO:0000256" key="4">
    <source>
        <dbReference type="ARBA" id="ARBA00022827"/>
    </source>
</evidence>
<dbReference type="InterPro" id="IPR006094">
    <property type="entry name" value="Oxid_FAD_bind_N"/>
</dbReference>
<comment type="similarity">
    <text evidence="2">Belongs to the oxygen-dependent FAD-linked oxidoreductase family.</text>
</comment>
<dbReference type="Gene3D" id="3.30.465.10">
    <property type="match status" value="1"/>
</dbReference>
<evidence type="ECO:0000256" key="5">
    <source>
        <dbReference type="ARBA" id="ARBA00023002"/>
    </source>
</evidence>
<accession>G9ERZ7</accession>
<dbReference type="RefSeq" id="WP_006871953.1">
    <property type="nucleotide sequence ID" value="NZ_JH413843.1"/>
</dbReference>
<evidence type="ECO:0000313" key="8">
    <source>
        <dbReference type="Proteomes" id="UP000002770"/>
    </source>
</evidence>
<dbReference type="InterPro" id="IPR036318">
    <property type="entry name" value="FAD-bd_PCMH-like_sf"/>
</dbReference>
<dbReference type="PANTHER" id="PTHR13878:SF53">
    <property type="entry name" value="CYTOKININ DEHYDROGENASE 6"/>
    <property type="match status" value="1"/>
</dbReference>
<dbReference type="eggNOG" id="COG0277">
    <property type="taxonomic scope" value="Bacteria"/>
</dbReference>
<dbReference type="SUPFAM" id="SSF56176">
    <property type="entry name" value="FAD-binding/transporter-associated domain-like"/>
    <property type="match status" value="1"/>
</dbReference>
<dbReference type="Pfam" id="PF09265">
    <property type="entry name" value="Cytokin-bind"/>
    <property type="match status" value="1"/>
</dbReference>
<dbReference type="Gene3D" id="3.30.43.10">
    <property type="entry name" value="Uridine Diphospho-n-acetylenolpyruvylglucosamine Reductase, domain 2"/>
    <property type="match status" value="1"/>
</dbReference>
<dbReference type="InterPro" id="IPR050432">
    <property type="entry name" value="FAD-linked_Oxidoreductases_BP"/>
</dbReference>
<keyword evidence="5" id="KW-0560">Oxidoreductase</keyword>
<feature type="domain" description="FAD-binding PCMH-type" evidence="6">
    <location>
        <begin position="42"/>
        <end position="211"/>
    </location>
</feature>
<dbReference type="InterPro" id="IPR016169">
    <property type="entry name" value="FAD-bd_PCMH_sub2"/>
</dbReference>
<gene>
    <name evidence="7" type="ORF">LDG_8069</name>
</gene>
<dbReference type="PROSITE" id="PS51387">
    <property type="entry name" value="FAD_PCMH"/>
    <property type="match status" value="1"/>
</dbReference>
<sequence length="466" mass="52443">MPQLEMKWNTQHIANNEKKLGPALLCTEQALHFFREDFGKLTYSTPAAVCEPTTISELQELMRYAYEYQLPVTIRGNGMSQSGQSLAPPGGLIVSMKYFNQTQAPDQYAIWVDANASWANLLERTLPQALIPYVLPHNCNLSIGGILSAGGVGAASFKYGSIVSHVTDLEVMHAHGELVQINKDSPLMQACLGGQGFFGLITKARIALRPCLQSIRTFFLVYLDKETWLNDLQNCKKHADHVEAFCTSAIQGAKLSAQGRQPFSQWFYALHVSVEYDNDAPDFSDLALAPWKLVHTQDESIHTYLHRHDSRFNAMKMTGQWNLQHPWYECFVSSAQLANLEELLAIIPIHYTSIVHIVSVANNAPTGFMMLPEGQDIFALMILTPGLSEQLVPSCLQTIKNLDATFLTRGGKRYLSGYLGESPDTDYWKNHFGTRYKDWLKLKKTYDPRNIFCSVLHKPEHQLIEA</sequence>
<dbReference type="InterPro" id="IPR016166">
    <property type="entry name" value="FAD-bd_PCMH"/>
</dbReference>
<dbReference type="Pfam" id="PF01565">
    <property type="entry name" value="FAD_binding_4"/>
    <property type="match status" value="1"/>
</dbReference>
<dbReference type="InterPro" id="IPR016170">
    <property type="entry name" value="Cytok_DH_C_sf"/>
</dbReference>
<dbReference type="GO" id="GO:0009690">
    <property type="term" value="P:cytokinin metabolic process"/>
    <property type="evidence" value="ECO:0007669"/>
    <property type="project" value="InterPro"/>
</dbReference>
<organism evidence="7 8">
    <name type="scientific">Legionella drancourtii LLAP12</name>
    <dbReference type="NCBI Taxonomy" id="658187"/>
    <lineage>
        <taxon>Bacteria</taxon>
        <taxon>Pseudomonadati</taxon>
        <taxon>Pseudomonadota</taxon>
        <taxon>Gammaproteobacteria</taxon>
        <taxon>Legionellales</taxon>
        <taxon>Legionellaceae</taxon>
        <taxon>Legionella</taxon>
    </lineage>
</organism>
<dbReference type="InterPro" id="IPR016167">
    <property type="entry name" value="FAD-bd_PCMH_sub1"/>
</dbReference>
<dbReference type="AlphaFoldDB" id="G9ERZ7"/>
<evidence type="ECO:0000313" key="7">
    <source>
        <dbReference type="EMBL" id="EHL29778.1"/>
    </source>
</evidence>
<evidence type="ECO:0000256" key="3">
    <source>
        <dbReference type="ARBA" id="ARBA00022630"/>
    </source>
</evidence>
<evidence type="ECO:0000259" key="6">
    <source>
        <dbReference type="PROSITE" id="PS51387"/>
    </source>
</evidence>
<dbReference type="InterPro" id="IPR016164">
    <property type="entry name" value="FAD-linked_Oxase-like_C"/>
</dbReference>
<name>G9ERZ7_9GAMM</name>
<evidence type="ECO:0000256" key="2">
    <source>
        <dbReference type="ARBA" id="ARBA00005466"/>
    </source>
</evidence>
<proteinExistence type="inferred from homology"/>
<dbReference type="OrthoDB" id="6278354at2"/>
<dbReference type="EMBL" id="JH413843">
    <property type="protein sequence ID" value="EHL29778.1"/>
    <property type="molecule type" value="Genomic_DNA"/>
</dbReference>
<dbReference type="HOGENOM" id="CLU_024955_1_1_6"/>
<dbReference type="GO" id="GO:0019139">
    <property type="term" value="F:cytokinin dehydrogenase activity"/>
    <property type="evidence" value="ECO:0007669"/>
    <property type="project" value="InterPro"/>
</dbReference>
<protein>
    <submittedName>
        <fullName evidence="7">Cytokinin oxidase</fullName>
    </submittedName>
</protein>
<keyword evidence="4" id="KW-0274">FAD</keyword>
<dbReference type="STRING" id="658187.LDG_8069"/>